<name>A0A9Q4EZC7_MEDGN</name>
<keyword evidence="2" id="KW-0255">Endonuclease</keyword>
<feature type="region of interest" description="Disordered" evidence="1">
    <location>
        <begin position="84"/>
        <end position="110"/>
    </location>
</feature>
<gene>
    <name evidence="2" type="ORF">OZZ17_07820</name>
</gene>
<feature type="compositionally biased region" description="Basic and acidic residues" evidence="1">
    <location>
        <begin position="84"/>
        <end position="101"/>
    </location>
</feature>
<keyword evidence="2" id="KW-0540">Nuclease</keyword>
<dbReference type="RefSeq" id="WP_268803518.1">
    <property type="nucleotide sequence ID" value="NZ_JAPRAY010000009.1"/>
</dbReference>
<accession>A0A9Q4EZC7</accession>
<evidence type="ECO:0000313" key="3">
    <source>
        <dbReference type="Proteomes" id="UP001079535"/>
    </source>
</evidence>
<comment type="caution">
    <text evidence="2">The sequence shown here is derived from an EMBL/GenBank/DDBJ whole genome shotgun (WGS) entry which is preliminary data.</text>
</comment>
<dbReference type="GO" id="GO:0004519">
    <property type="term" value="F:endonuclease activity"/>
    <property type="evidence" value="ECO:0007669"/>
    <property type="project" value="UniProtKB-KW"/>
</dbReference>
<protein>
    <submittedName>
        <fullName evidence="2">HNH endonuclease</fullName>
    </submittedName>
</protein>
<reference evidence="2" key="1">
    <citation type="submission" date="2022-11" db="EMBL/GenBank/DDBJ databases">
        <title>Temperate bacteriophages infecting mucin-degrading bacterium Ruminococcus gnavus from the human gut.</title>
        <authorList>
            <person name="Buttimer C."/>
        </authorList>
    </citation>
    <scope>NUCLEOTIDE SEQUENCE</scope>
    <source>
        <strain evidence="2">CCUG 49994</strain>
    </source>
</reference>
<evidence type="ECO:0000313" key="2">
    <source>
        <dbReference type="EMBL" id="MCZ0667450.1"/>
    </source>
</evidence>
<proteinExistence type="predicted"/>
<dbReference type="AlphaFoldDB" id="A0A9Q4EZC7"/>
<organism evidence="2 3">
    <name type="scientific">Mediterraneibacter gnavus</name>
    <name type="common">Ruminococcus gnavus</name>
    <dbReference type="NCBI Taxonomy" id="33038"/>
    <lineage>
        <taxon>Bacteria</taxon>
        <taxon>Bacillati</taxon>
        <taxon>Bacillota</taxon>
        <taxon>Clostridia</taxon>
        <taxon>Lachnospirales</taxon>
        <taxon>Lachnospiraceae</taxon>
        <taxon>Mediterraneibacter</taxon>
    </lineage>
</organism>
<dbReference type="EMBL" id="JAPRAY010000009">
    <property type="protein sequence ID" value="MCZ0667450.1"/>
    <property type="molecule type" value="Genomic_DNA"/>
</dbReference>
<evidence type="ECO:0000256" key="1">
    <source>
        <dbReference type="SAM" id="MobiDB-lite"/>
    </source>
</evidence>
<dbReference type="Proteomes" id="UP001079535">
    <property type="component" value="Unassembled WGS sequence"/>
</dbReference>
<keyword evidence="2" id="KW-0378">Hydrolase</keyword>
<sequence>MAKEYAKAFYNSEAWKKTRKAYYDSKGGMCERCQKEFEEGKRSLKEVNIGTIVHHKKWITPKNINDPNVTLSWDNLEVVCDEHHNTEHHGKPKRYRFDRDGNIIPTKSFS</sequence>